<sequence length="497" mass="55994">MQFHIPYHVYTEKYATKRLSLYNALYDSIVSGVLAVGTRLPSSRELAAMYQMSRGTVSQVYDMLSSEGYIAGGVGKGTFVAFQPLDGGADHAPGRSEYLLADWGERLNELQGWKEEEAAGVQADGEWAVNFGARGTETAFPDKEWHRFLYAESRKLADPNRLRSRSRVSTLGDDGLRESIAQYLRRTRGIAVDAQQIAIFNGSMQALALTAQLFINPGERVVVESPGYGGAVRAFQALGGVCLHAPVDSEGIIPVDWDAKLLFVTPNRQFPTGAVLSLERRQELLTWASRHNALIIEDDYDSEYRYRGKSLEPLKVLDREERVIYVGSFSNTLLSHVRIGYAVLPASLVRLYARAKALFDPYPCNLLEQRALAAWMQSGEYERHLRRMKRMHGRKFKLLREQLISRLSGLFGWVEGDAGLNLFGWWRGDGEDYLTYRLACRKSGIYWPETSIQGEDGTAVRYGAYFRFPHLSEEQILYGVSKMEEVLSALEGTLPKR</sequence>
<evidence type="ECO:0000256" key="3">
    <source>
        <dbReference type="ARBA" id="ARBA00022576"/>
    </source>
</evidence>
<organism evidence="9 10">
    <name type="scientific">Paenibacillus roseus</name>
    <dbReference type="NCBI Taxonomy" id="2798579"/>
    <lineage>
        <taxon>Bacteria</taxon>
        <taxon>Bacillati</taxon>
        <taxon>Bacillota</taxon>
        <taxon>Bacilli</taxon>
        <taxon>Bacillales</taxon>
        <taxon>Paenibacillaceae</taxon>
        <taxon>Paenibacillus</taxon>
    </lineage>
</organism>
<dbReference type="GO" id="GO:0008483">
    <property type="term" value="F:transaminase activity"/>
    <property type="evidence" value="ECO:0007669"/>
    <property type="project" value="UniProtKB-KW"/>
</dbReference>
<evidence type="ECO:0000313" key="10">
    <source>
        <dbReference type="Proteomes" id="UP000640274"/>
    </source>
</evidence>
<comment type="cofactor">
    <cofactor evidence="1">
        <name>pyridoxal 5'-phosphate</name>
        <dbReference type="ChEBI" id="CHEBI:597326"/>
    </cofactor>
</comment>
<keyword evidence="6" id="KW-0238">DNA-binding</keyword>
<gene>
    <name evidence="9" type="ORF">JFN88_03340</name>
</gene>
<dbReference type="Gene3D" id="1.10.10.10">
    <property type="entry name" value="Winged helix-like DNA-binding domain superfamily/Winged helix DNA-binding domain"/>
    <property type="match status" value="1"/>
</dbReference>
<dbReference type="InterPro" id="IPR036390">
    <property type="entry name" value="WH_DNA-bd_sf"/>
</dbReference>
<dbReference type="PROSITE" id="PS50949">
    <property type="entry name" value="HTH_GNTR"/>
    <property type="match status" value="1"/>
</dbReference>
<accession>A0A934MMW2</accession>
<dbReference type="GO" id="GO:0030170">
    <property type="term" value="F:pyridoxal phosphate binding"/>
    <property type="evidence" value="ECO:0007669"/>
    <property type="project" value="InterPro"/>
</dbReference>
<reference evidence="9" key="1">
    <citation type="submission" date="2020-12" db="EMBL/GenBank/DDBJ databases">
        <authorList>
            <person name="Huq M.A."/>
        </authorList>
    </citation>
    <scope>NUCLEOTIDE SEQUENCE</scope>
    <source>
        <strain evidence="9">MAHUQ-46</strain>
    </source>
</reference>
<name>A0A934MMW2_9BACL</name>
<protein>
    <submittedName>
        <fullName evidence="9">PLP-dependent aminotransferase family protein</fullName>
    </submittedName>
</protein>
<evidence type="ECO:0000256" key="4">
    <source>
        <dbReference type="ARBA" id="ARBA00022898"/>
    </source>
</evidence>
<keyword evidence="5" id="KW-0805">Transcription regulation</keyword>
<evidence type="ECO:0000256" key="2">
    <source>
        <dbReference type="ARBA" id="ARBA00005384"/>
    </source>
</evidence>
<evidence type="ECO:0000256" key="6">
    <source>
        <dbReference type="ARBA" id="ARBA00023125"/>
    </source>
</evidence>
<dbReference type="RefSeq" id="WP_199017875.1">
    <property type="nucleotide sequence ID" value="NZ_JAELUP010000006.1"/>
</dbReference>
<dbReference type="PANTHER" id="PTHR46577:SF1">
    <property type="entry name" value="HTH-TYPE TRANSCRIPTIONAL REGULATORY PROTEIN GABR"/>
    <property type="match status" value="1"/>
</dbReference>
<evidence type="ECO:0000313" key="9">
    <source>
        <dbReference type="EMBL" id="MBJ6360356.1"/>
    </source>
</evidence>
<dbReference type="CDD" id="cd07377">
    <property type="entry name" value="WHTH_GntR"/>
    <property type="match status" value="1"/>
</dbReference>
<dbReference type="PRINTS" id="PR00035">
    <property type="entry name" value="HTHGNTR"/>
</dbReference>
<keyword evidence="7" id="KW-0804">Transcription</keyword>
<evidence type="ECO:0000256" key="7">
    <source>
        <dbReference type="ARBA" id="ARBA00023163"/>
    </source>
</evidence>
<dbReference type="SUPFAM" id="SSF46785">
    <property type="entry name" value="Winged helix' DNA-binding domain"/>
    <property type="match status" value="1"/>
</dbReference>
<proteinExistence type="inferred from homology"/>
<dbReference type="InterPro" id="IPR004839">
    <property type="entry name" value="Aminotransferase_I/II_large"/>
</dbReference>
<keyword evidence="10" id="KW-1185">Reference proteome</keyword>
<evidence type="ECO:0000256" key="1">
    <source>
        <dbReference type="ARBA" id="ARBA00001933"/>
    </source>
</evidence>
<dbReference type="InterPro" id="IPR015424">
    <property type="entry name" value="PyrdxlP-dep_Trfase"/>
</dbReference>
<dbReference type="CDD" id="cd00609">
    <property type="entry name" value="AAT_like"/>
    <property type="match status" value="1"/>
</dbReference>
<dbReference type="Gene3D" id="3.40.640.10">
    <property type="entry name" value="Type I PLP-dependent aspartate aminotransferase-like (Major domain)"/>
    <property type="match status" value="1"/>
</dbReference>
<evidence type="ECO:0000256" key="5">
    <source>
        <dbReference type="ARBA" id="ARBA00023015"/>
    </source>
</evidence>
<dbReference type="Pfam" id="PF00392">
    <property type="entry name" value="GntR"/>
    <property type="match status" value="1"/>
</dbReference>
<comment type="similarity">
    <text evidence="2">In the C-terminal section; belongs to the class-I pyridoxal-phosphate-dependent aminotransferase family.</text>
</comment>
<dbReference type="Pfam" id="PF00155">
    <property type="entry name" value="Aminotran_1_2"/>
    <property type="match status" value="1"/>
</dbReference>
<keyword evidence="3 9" id="KW-0032">Aminotransferase</keyword>
<dbReference type="InterPro" id="IPR015421">
    <property type="entry name" value="PyrdxlP-dep_Trfase_major"/>
</dbReference>
<dbReference type="InterPro" id="IPR000524">
    <property type="entry name" value="Tscrpt_reg_HTH_GntR"/>
</dbReference>
<feature type="domain" description="HTH gntR-type" evidence="8">
    <location>
        <begin position="15"/>
        <end position="83"/>
    </location>
</feature>
<comment type="caution">
    <text evidence="9">The sequence shown here is derived from an EMBL/GenBank/DDBJ whole genome shotgun (WGS) entry which is preliminary data.</text>
</comment>
<dbReference type="PANTHER" id="PTHR46577">
    <property type="entry name" value="HTH-TYPE TRANSCRIPTIONAL REGULATORY PROTEIN GABR"/>
    <property type="match status" value="1"/>
</dbReference>
<keyword evidence="4" id="KW-0663">Pyridoxal phosphate</keyword>
<keyword evidence="3 9" id="KW-0808">Transferase</keyword>
<dbReference type="InterPro" id="IPR036388">
    <property type="entry name" value="WH-like_DNA-bd_sf"/>
</dbReference>
<evidence type="ECO:0000259" key="8">
    <source>
        <dbReference type="PROSITE" id="PS50949"/>
    </source>
</evidence>
<dbReference type="Proteomes" id="UP000640274">
    <property type="component" value="Unassembled WGS sequence"/>
</dbReference>
<dbReference type="AlphaFoldDB" id="A0A934MMW2"/>
<dbReference type="GO" id="GO:0003677">
    <property type="term" value="F:DNA binding"/>
    <property type="evidence" value="ECO:0007669"/>
    <property type="project" value="UniProtKB-KW"/>
</dbReference>
<dbReference type="GO" id="GO:0003700">
    <property type="term" value="F:DNA-binding transcription factor activity"/>
    <property type="evidence" value="ECO:0007669"/>
    <property type="project" value="InterPro"/>
</dbReference>
<dbReference type="SUPFAM" id="SSF53383">
    <property type="entry name" value="PLP-dependent transferases"/>
    <property type="match status" value="1"/>
</dbReference>
<dbReference type="InterPro" id="IPR051446">
    <property type="entry name" value="HTH_trans_reg/aminotransferase"/>
</dbReference>
<dbReference type="SMART" id="SM00345">
    <property type="entry name" value="HTH_GNTR"/>
    <property type="match status" value="1"/>
</dbReference>
<dbReference type="EMBL" id="JAELUP010000006">
    <property type="protein sequence ID" value="MBJ6360356.1"/>
    <property type="molecule type" value="Genomic_DNA"/>
</dbReference>